<evidence type="ECO:0000256" key="4">
    <source>
        <dbReference type="ARBA" id="ARBA00022448"/>
    </source>
</evidence>
<proteinExistence type="inferred from homology"/>
<dbReference type="RefSeq" id="WP_173955327.1">
    <property type="nucleotide sequence ID" value="NZ_CP028942.1"/>
</dbReference>
<feature type="compositionally biased region" description="Low complexity" evidence="14">
    <location>
        <begin position="88"/>
        <end position="100"/>
    </location>
</feature>
<evidence type="ECO:0000256" key="7">
    <source>
        <dbReference type="ARBA" id="ARBA00022795"/>
    </source>
</evidence>
<dbReference type="AlphaFoldDB" id="A0A6M9PZX8"/>
<feature type="region of interest" description="Disordered" evidence="14">
    <location>
        <begin position="189"/>
        <end position="220"/>
    </location>
</feature>
<feature type="domain" description="AAA+ ATPase" evidence="15">
    <location>
        <begin position="316"/>
        <end position="529"/>
    </location>
</feature>
<dbReference type="GO" id="GO:0005525">
    <property type="term" value="F:GTP binding"/>
    <property type="evidence" value="ECO:0007669"/>
    <property type="project" value="UniProtKB-UniRule"/>
</dbReference>
<evidence type="ECO:0000256" key="12">
    <source>
        <dbReference type="ARBA" id="ARBA00025337"/>
    </source>
</evidence>
<keyword evidence="18" id="KW-1185">Reference proteome</keyword>
<sequence length="548" mass="59034">MGPQKFIAANTADALKLIRAEMGPDAMVLSTKDTDQGVEVMAITSGDLANLSARSEALDPQFGEPSAFSERSLKQSGLTDKFANAIARRAPSASTASSESAKPRVHPDVPNGILRRNPARVERPIRAPGAEAFLPTSFNNAERIPRGSANVVNPSNNDAIFSASLAANTKAAQEAAALNALKTAAQSAAQKVRAPSNQTESANNLSAGTPNNVTSSIASQAESSPKVEKLLSEISEVKNLLQSHVAGSFWGNIQQGNAQITEVVKHLLNSGFSPKLVAEIAQNLPENLSVLHLLKNAREQVKCMLKTSRAFDIFDRGGVFAFIGPTGVGKTTTIAKIAARCVLRYGRNQVALLTTDTYRIGAQEQLKTFAKILGLSVTAVRDSEDLAAKIKDFSNRKIILLDTAGVSQRDTLMVEQSHLLEHGSSKARRILVMSSTTDLRTQEEVINLHNQAMQNTNGEKLDSVIITKIDEAAHLAPVIDSVIRHDLSILFVSNGQRVPEDLSQPDVNYLSHRAMAMRAFAETFSLTDEQVPALLSDHLGDWIRKVNQ</sequence>
<dbReference type="EMBL" id="CP028942">
    <property type="protein sequence ID" value="QKM64285.1"/>
    <property type="molecule type" value="Genomic_DNA"/>
</dbReference>
<accession>A0A6M9PZX8</accession>
<comment type="similarity">
    <text evidence="2">Belongs to the GTP-binding SRP family.</text>
</comment>
<comment type="subcellular location">
    <subcellularLocation>
        <location evidence="1">Cell membrane</location>
        <topology evidence="1">Peripheral membrane protein</topology>
        <orientation evidence="1">Cytoplasmic side</orientation>
    </subcellularLocation>
</comment>
<evidence type="ECO:0000313" key="17">
    <source>
        <dbReference type="EMBL" id="QKM64285.1"/>
    </source>
</evidence>
<evidence type="ECO:0000256" key="5">
    <source>
        <dbReference type="ARBA" id="ARBA00022475"/>
    </source>
</evidence>
<dbReference type="GO" id="GO:0044781">
    <property type="term" value="P:bacterial-type flagellum organization"/>
    <property type="evidence" value="ECO:0007669"/>
    <property type="project" value="UniProtKB-UniRule"/>
</dbReference>
<dbReference type="GO" id="GO:0006614">
    <property type="term" value="P:SRP-dependent cotranslational protein targeting to membrane"/>
    <property type="evidence" value="ECO:0007669"/>
    <property type="project" value="UniProtKB-UniRule"/>
</dbReference>
<keyword evidence="9" id="KW-0342">GTP-binding</keyword>
<feature type="region of interest" description="Disordered" evidence="14">
    <location>
        <begin position="88"/>
        <end position="118"/>
    </location>
</feature>
<evidence type="ECO:0000256" key="2">
    <source>
        <dbReference type="ARBA" id="ARBA00008531"/>
    </source>
</evidence>
<evidence type="ECO:0000256" key="14">
    <source>
        <dbReference type="SAM" id="MobiDB-lite"/>
    </source>
</evidence>
<dbReference type="PANTHER" id="PTHR43134">
    <property type="entry name" value="SIGNAL RECOGNITION PARTICLE RECEPTOR SUBUNIT ALPHA"/>
    <property type="match status" value="1"/>
</dbReference>
<keyword evidence="17" id="KW-0969">Cilium</keyword>
<evidence type="ECO:0000256" key="3">
    <source>
        <dbReference type="ARBA" id="ARBA00014919"/>
    </source>
</evidence>
<keyword evidence="8" id="KW-0653">Protein transport</keyword>
<dbReference type="GO" id="GO:0005886">
    <property type="term" value="C:plasma membrane"/>
    <property type="evidence" value="ECO:0007669"/>
    <property type="project" value="UniProtKB-SubCell"/>
</dbReference>
<evidence type="ECO:0000313" key="18">
    <source>
        <dbReference type="Proteomes" id="UP000503312"/>
    </source>
</evidence>
<comment type="function">
    <text evidence="12">Necessary for flagellar biosynthesis. May be involved in translocation of the flagellum.</text>
</comment>
<dbReference type="InterPro" id="IPR047040">
    <property type="entry name" value="FlhF__GTPase_dom"/>
</dbReference>
<dbReference type="GO" id="GO:0003924">
    <property type="term" value="F:GTPase activity"/>
    <property type="evidence" value="ECO:0007669"/>
    <property type="project" value="UniProtKB-UniRule"/>
</dbReference>
<protein>
    <recommendedName>
        <fullName evidence="3 13">Flagellar biosynthesis protein FlhF</fullName>
    </recommendedName>
</protein>
<keyword evidence="10" id="KW-0472">Membrane</keyword>
<dbReference type="SUPFAM" id="SSF52540">
    <property type="entry name" value="P-loop containing nucleoside triphosphate hydrolases"/>
    <property type="match status" value="1"/>
</dbReference>
<dbReference type="GO" id="GO:0015031">
    <property type="term" value="P:protein transport"/>
    <property type="evidence" value="ECO:0007669"/>
    <property type="project" value="UniProtKB-KW"/>
</dbReference>
<gene>
    <name evidence="17" type="primary">flhF</name>
    <name evidence="17" type="ORF">DCO17_02965</name>
</gene>
<dbReference type="GO" id="GO:0005047">
    <property type="term" value="F:signal recognition particle binding"/>
    <property type="evidence" value="ECO:0007669"/>
    <property type="project" value="TreeGrafter"/>
</dbReference>
<dbReference type="Gene3D" id="1.20.120.1380">
    <property type="entry name" value="Flagellar FlhF biosynthesis protein, N domain"/>
    <property type="match status" value="1"/>
</dbReference>
<evidence type="ECO:0000256" key="1">
    <source>
        <dbReference type="ARBA" id="ARBA00004413"/>
    </source>
</evidence>
<dbReference type="Proteomes" id="UP000503312">
    <property type="component" value="Chromosome"/>
</dbReference>
<evidence type="ECO:0000256" key="6">
    <source>
        <dbReference type="ARBA" id="ARBA00022741"/>
    </source>
</evidence>
<keyword evidence="6" id="KW-0547">Nucleotide-binding</keyword>
<evidence type="ECO:0000259" key="16">
    <source>
        <dbReference type="SMART" id="SM00962"/>
    </source>
</evidence>
<keyword evidence="7" id="KW-1005">Bacterial flagellum biogenesis</keyword>
<dbReference type="Pfam" id="PF00448">
    <property type="entry name" value="SRP54"/>
    <property type="match status" value="1"/>
</dbReference>
<dbReference type="SMART" id="SM00382">
    <property type="entry name" value="AAA"/>
    <property type="match status" value="1"/>
</dbReference>
<evidence type="ECO:0000256" key="9">
    <source>
        <dbReference type="ARBA" id="ARBA00023134"/>
    </source>
</evidence>
<name>A0A6M9PZX8_9BURK</name>
<dbReference type="Gene3D" id="3.40.50.300">
    <property type="entry name" value="P-loop containing nucleotide triphosphate hydrolases"/>
    <property type="match status" value="1"/>
</dbReference>
<dbReference type="InterPro" id="IPR020006">
    <property type="entry name" value="FlhF"/>
</dbReference>
<evidence type="ECO:0000256" key="8">
    <source>
        <dbReference type="ARBA" id="ARBA00022927"/>
    </source>
</evidence>
<dbReference type="InterPro" id="IPR003593">
    <property type="entry name" value="AAA+_ATPase"/>
</dbReference>
<keyword evidence="17" id="KW-0282">Flagellum</keyword>
<feature type="compositionally biased region" description="Polar residues" evidence="14">
    <location>
        <begin position="195"/>
        <end position="220"/>
    </location>
</feature>
<keyword evidence="5" id="KW-1003">Cell membrane</keyword>
<keyword evidence="17" id="KW-0966">Cell projection</keyword>
<evidence type="ECO:0000256" key="13">
    <source>
        <dbReference type="NCBIfam" id="TIGR03499"/>
    </source>
</evidence>
<dbReference type="CDD" id="cd17873">
    <property type="entry name" value="FlhF"/>
    <property type="match status" value="1"/>
</dbReference>
<keyword evidence="11" id="KW-1006">Bacterial flagellum protein export</keyword>
<dbReference type="NCBIfam" id="TIGR03499">
    <property type="entry name" value="FlhF"/>
    <property type="match status" value="1"/>
</dbReference>
<keyword evidence="4" id="KW-0813">Transport</keyword>
<evidence type="ECO:0000259" key="15">
    <source>
        <dbReference type="SMART" id="SM00382"/>
    </source>
</evidence>
<dbReference type="PANTHER" id="PTHR43134:SF3">
    <property type="entry name" value="FLAGELLAR BIOSYNTHESIS PROTEIN FLHF"/>
    <property type="match status" value="1"/>
</dbReference>
<reference evidence="17 18" key="1">
    <citation type="submission" date="2018-04" db="EMBL/GenBank/DDBJ databases">
        <title>Polynucleobacter sp. UH21B genome.</title>
        <authorList>
            <person name="Hahn M.W."/>
        </authorList>
    </citation>
    <scope>NUCLEOTIDE SEQUENCE [LARGE SCALE GENOMIC DNA]</scope>
    <source>
        <strain evidence="17 18">MWH-UH21B</strain>
    </source>
</reference>
<evidence type="ECO:0000256" key="11">
    <source>
        <dbReference type="ARBA" id="ARBA00023225"/>
    </source>
</evidence>
<evidence type="ECO:0000256" key="10">
    <source>
        <dbReference type="ARBA" id="ARBA00023136"/>
    </source>
</evidence>
<dbReference type="InterPro" id="IPR027417">
    <property type="entry name" value="P-loop_NTPase"/>
</dbReference>
<dbReference type="InterPro" id="IPR000897">
    <property type="entry name" value="SRP54_GTPase_dom"/>
</dbReference>
<feature type="domain" description="SRP54-type proteins GTP-binding" evidence="16">
    <location>
        <begin position="317"/>
        <end position="516"/>
    </location>
</feature>
<dbReference type="KEGG" id="ptrp:DCO17_02965"/>
<dbReference type="SMART" id="SM00962">
    <property type="entry name" value="SRP54"/>
    <property type="match status" value="1"/>
</dbReference>
<organism evidence="17 18">
    <name type="scientific">Polynucleobacter tropicus</name>
    <dbReference type="NCBI Taxonomy" id="1743174"/>
    <lineage>
        <taxon>Bacteria</taxon>
        <taxon>Pseudomonadati</taxon>
        <taxon>Pseudomonadota</taxon>
        <taxon>Betaproteobacteria</taxon>
        <taxon>Burkholderiales</taxon>
        <taxon>Burkholderiaceae</taxon>
        <taxon>Polynucleobacter</taxon>
    </lineage>
</organism>
<dbReference type="FunFam" id="3.40.50.300:FF:000695">
    <property type="entry name" value="Flagellar biosynthesis regulator FlhF"/>
    <property type="match status" value="1"/>
</dbReference>